<keyword evidence="3" id="KW-1185">Reference proteome</keyword>
<reference evidence="2 3" key="1">
    <citation type="submission" date="2018-01" db="EMBL/GenBank/DDBJ databases">
        <title>The draft genome sequence of Cohaesibacter sp. H1304.</title>
        <authorList>
            <person name="Wang N.-N."/>
            <person name="Du Z.-J."/>
        </authorList>
    </citation>
    <scope>NUCLEOTIDE SEQUENCE [LARGE SCALE GENOMIC DNA]</scope>
    <source>
        <strain evidence="2 3">H1304</strain>
    </source>
</reference>
<dbReference type="InterPro" id="IPR013159">
    <property type="entry name" value="DnaA_C"/>
</dbReference>
<dbReference type="EMBL" id="PKUQ01000022">
    <property type="protein sequence ID" value="PLW76823.1"/>
    <property type="molecule type" value="Genomic_DNA"/>
</dbReference>
<dbReference type="GO" id="GO:0043565">
    <property type="term" value="F:sequence-specific DNA binding"/>
    <property type="evidence" value="ECO:0007669"/>
    <property type="project" value="InterPro"/>
</dbReference>
<sequence length="237" mass="26362">MMVVSHETRSSRHACARKSMICCGLWWRWMPKSKRSRRAVMTELQLSFDALGFGPDFLAHVPVVRAPKKRGEQGPRTCSADPYGLLAMRAERQLGLRRSYSLADFISAARDIGVNPSDKDMRCFAYCLITAHAVASRYFLRPEEVFTNTRNTLEPAGVRHICQHIAVENGSFSTMAVGRAFNRSHASVRHSVNSVAAKRLASPALEAELDNLEHVIIDLWALAGNGEGLKDRLAVIV</sequence>
<dbReference type="InterPro" id="IPR010921">
    <property type="entry name" value="Trp_repressor/repl_initiator"/>
</dbReference>
<comment type="caution">
    <text evidence="2">The sequence shown here is derived from an EMBL/GenBank/DDBJ whole genome shotgun (WGS) entry which is preliminary data.</text>
</comment>
<evidence type="ECO:0000313" key="2">
    <source>
        <dbReference type="EMBL" id="PLW76823.1"/>
    </source>
</evidence>
<dbReference type="AlphaFoldDB" id="A0A2N5XQP4"/>
<name>A0A2N5XQP4_9HYPH</name>
<gene>
    <name evidence="2" type="ORF">C0081_12240</name>
</gene>
<dbReference type="GO" id="GO:0005524">
    <property type="term" value="F:ATP binding"/>
    <property type="evidence" value="ECO:0007669"/>
    <property type="project" value="InterPro"/>
</dbReference>
<accession>A0A2N5XQP4</accession>
<dbReference type="SMART" id="SM00760">
    <property type="entry name" value="Bac_DnaA_C"/>
    <property type="match status" value="1"/>
</dbReference>
<evidence type="ECO:0000259" key="1">
    <source>
        <dbReference type="SMART" id="SM00760"/>
    </source>
</evidence>
<feature type="domain" description="Chromosomal replication initiator DnaA C-terminal" evidence="1">
    <location>
        <begin position="126"/>
        <end position="195"/>
    </location>
</feature>
<dbReference type="SUPFAM" id="SSF48295">
    <property type="entry name" value="TrpR-like"/>
    <property type="match status" value="1"/>
</dbReference>
<dbReference type="OrthoDB" id="8442755at2"/>
<protein>
    <recommendedName>
        <fullName evidence="1">Chromosomal replication initiator DnaA C-terminal domain-containing protein</fullName>
    </recommendedName>
</protein>
<dbReference type="GO" id="GO:0006275">
    <property type="term" value="P:regulation of DNA replication"/>
    <property type="evidence" value="ECO:0007669"/>
    <property type="project" value="InterPro"/>
</dbReference>
<dbReference type="GO" id="GO:0006270">
    <property type="term" value="P:DNA replication initiation"/>
    <property type="evidence" value="ECO:0007669"/>
    <property type="project" value="InterPro"/>
</dbReference>
<evidence type="ECO:0000313" key="3">
    <source>
        <dbReference type="Proteomes" id="UP000234881"/>
    </source>
</evidence>
<proteinExistence type="predicted"/>
<dbReference type="Proteomes" id="UP000234881">
    <property type="component" value="Unassembled WGS sequence"/>
</dbReference>
<organism evidence="2 3">
    <name type="scientific">Cohaesibacter celericrescens</name>
    <dbReference type="NCBI Taxonomy" id="2067669"/>
    <lineage>
        <taxon>Bacteria</taxon>
        <taxon>Pseudomonadati</taxon>
        <taxon>Pseudomonadota</taxon>
        <taxon>Alphaproteobacteria</taxon>
        <taxon>Hyphomicrobiales</taxon>
        <taxon>Cohaesibacteraceae</taxon>
    </lineage>
</organism>
<dbReference type="Gene3D" id="1.10.1750.10">
    <property type="match status" value="1"/>
</dbReference>